<dbReference type="SMART" id="SM00355">
    <property type="entry name" value="ZnF_C2H2"/>
    <property type="match status" value="7"/>
</dbReference>
<accession>A0A8K0K6R9</accession>
<feature type="region of interest" description="Disordered" evidence="14">
    <location>
        <begin position="1"/>
        <end position="43"/>
    </location>
</feature>
<reference evidence="16" key="1">
    <citation type="submission" date="2013-04" db="EMBL/GenBank/DDBJ databases">
        <authorList>
            <person name="Qu J."/>
            <person name="Murali S.C."/>
            <person name="Bandaranaike D."/>
            <person name="Bellair M."/>
            <person name="Blankenburg K."/>
            <person name="Chao H."/>
            <person name="Dinh H."/>
            <person name="Doddapaneni H."/>
            <person name="Downs B."/>
            <person name="Dugan-Rocha S."/>
            <person name="Elkadiri S."/>
            <person name="Gnanaolivu R.D."/>
            <person name="Hernandez B."/>
            <person name="Javaid M."/>
            <person name="Jayaseelan J.C."/>
            <person name="Lee S."/>
            <person name="Li M."/>
            <person name="Ming W."/>
            <person name="Munidasa M."/>
            <person name="Muniz J."/>
            <person name="Nguyen L."/>
            <person name="Ongeri F."/>
            <person name="Osuji N."/>
            <person name="Pu L.-L."/>
            <person name="Puazo M."/>
            <person name="Qu C."/>
            <person name="Quiroz J."/>
            <person name="Raj R."/>
            <person name="Weissenberger G."/>
            <person name="Xin Y."/>
            <person name="Zou X."/>
            <person name="Han Y."/>
            <person name="Richards S."/>
            <person name="Worley K."/>
            <person name="Muzny D."/>
            <person name="Gibbs R."/>
        </authorList>
    </citation>
    <scope>NUCLEOTIDE SEQUENCE</scope>
    <source>
        <strain evidence="16">Sampled in the wild</strain>
    </source>
</reference>
<evidence type="ECO:0000256" key="1">
    <source>
        <dbReference type="ARBA" id="ARBA00003983"/>
    </source>
</evidence>
<feature type="domain" description="C2H2-type" evidence="15">
    <location>
        <begin position="365"/>
        <end position="392"/>
    </location>
</feature>
<evidence type="ECO:0000256" key="3">
    <source>
        <dbReference type="ARBA" id="ARBA00007746"/>
    </source>
</evidence>
<feature type="compositionally biased region" description="Basic and acidic residues" evidence="14">
    <location>
        <begin position="838"/>
        <end position="852"/>
    </location>
</feature>
<evidence type="ECO:0000256" key="6">
    <source>
        <dbReference type="ARBA" id="ARBA00022492"/>
    </source>
</evidence>
<feature type="compositionally biased region" description="Polar residues" evidence="14">
    <location>
        <begin position="725"/>
        <end position="736"/>
    </location>
</feature>
<dbReference type="EMBL" id="KZ308386">
    <property type="protein sequence ID" value="KAG8228761.1"/>
    <property type="molecule type" value="Genomic_DNA"/>
</dbReference>
<dbReference type="GO" id="GO:0040034">
    <property type="term" value="P:regulation of development, heterochronic"/>
    <property type="evidence" value="ECO:0007669"/>
    <property type="project" value="UniProtKB-ARBA"/>
</dbReference>
<comment type="caution">
    <text evidence="16">The sequence shown here is derived from an EMBL/GenBank/DDBJ whole genome shotgun (WGS) entry which is preliminary data.</text>
</comment>
<keyword evidence="10" id="KW-0862">Zinc</keyword>
<feature type="domain" description="C2H2-type" evidence="15">
    <location>
        <begin position="904"/>
        <end position="929"/>
    </location>
</feature>
<feature type="compositionally biased region" description="Low complexity" evidence="14">
    <location>
        <begin position="156"/>
        <end position="170"/>
    </location>
</feature>
<evidence type="ECO:0000256" key="2">
    <source>
        <dbReference type="ARBA" id="ARBA00004123"/>
    </source>
</evidence>
<keyword evidence="6" id="KW-0302">Gap protein</keyword>
<evidence type="ECO:0000256" key="5">
    <source>
        <dbReference type="ARBA" id="ARBA00022473"/>
    </source>
</evidence>
<feature type="compositionally biased region" description="Low complexity" evidence="14">
    <location>
        <begin position="706"/>
        <end position="724"/>
    </location>
</feature>
<keyword evidence="11" id="KW-0238">DNA-binding</keyword>
<keyword evidence="12" id="KW-0539">Nucleus</keyword>
<feature type="region of interest" description="Disordered" evidence="14">
    <location>
        <begin position="706"/>
        <end position="852"/>
    </location>
</feature>
<dbReference type="GO" id="GO:0000122">
    <property type="term" value="P:negative regulation of transcription by RNA polymerase II"/>
    <property type="evidence" value="ECO:0007669"/>
    <property type="project" value="UniProtKB-ARBA"/>
</dbReference>
<dbReference type="Gene3D" id="3.30.160.60">
    <property type="entry name" value="Classic Zinc Finger"/>
    <property type="match status" value="3"/>
</dbReference>
<feature type="compositionally biased region" description="Basic and acidic residues" evidence="14">
    <location>
        <begin position="109"/>
        <end position="123"/>
    </location>
</feature>
<evidence type="ECO:0000256" key="12">
    <source>
        <dbReference type="ARBA" id="ARBA00023242"/>
    </source>
</evidence>
<dbReference type="OrthoDB" id="10015593at2759"/>
<dbReference type="FunFam" id="3.30.160.60:FF:001482">
    <property type="entry name" value="Hunchback"/>
    <property type="match status" value="1"/>
</dbReference>
<protein>
    <recommendedName>
        <fullName evidence="4">Protein hunchback</fullName>
    </recommendedName>
</protein>
<keyword evidence="17" id="KW-1185">Reference proteome</keyword>
<evidence type="ECO:0000256" key="4">
    <source>
        <dbReference type="ARBA" id="ARBA00013638"/>
    </source>
</evidence>
<evidence type="ECO:0000256" key="10">
    <source>
        <dbReference type="ARBA" id="ARBA00022833"/>
    </source>
</evidence>
<evidence type="ECO:0000313" key="16">
    <source>
        <dbReference type="EMBL" id="KAG8228761.1"/>
    </source>
</evidence>
<feature type="compositionally biased region" description="Basic and acidic residues" evidence="14">
    <location>
        <begin position="787"/>
        <end position="804"/>
    </location>
</feature>
<keyword evidence="5" id="KW-0217">Developmental protein</keyword>
<dbReference type="PANTHER" id="PTHR24404">
    <property type="entry name" value="ZINC FINGER PROTEIN"/>
    <property type="match status" value="1"/>
</dbReference>
<evidence type="ECO:0000256" key="8">
    <source>
        <dbReference type="ARBA" id="ARBA00022737"/>
    </source>
</evidence>
<feature type="compositionally biased region" description="Basic and acidic residues" evidence="14">
    <location>
        <begin position="213"/>
        <end position="224"/>
    </location>
</feature>
<sequence>MSTYANQTGGHEMRPGGVPNSVLWGDTASLSPPDSRPLSQLSASDQTATMNCFEGLPPANHHHHAIHHTHHPHVIHLLSHSAPATPPTTPNNNTAASPPPDDGVFVSKQETDKEEPMDVKEATEDATPAAVSPLSTGSQGARVKEEQEEGNLQDDSGISPGSRGSGSSVERVQEVESVHSSGHEEDEAPSPQHNSANVEDHEDCPSPGSSERGPSREGRVEDGNRCASSPYSEDCYSGGEDADALRRLQYSVERGGPYQSGEEGASQGGDGYEGNGQRADGMGSDEDDGSDMNVTKPRITSQGKLKTFRCKQCDFVALTKLEFWEHSRMHIRAERLLTCPRCPFVTEYKHHLEYHLRNHFGSKPFKCPHCPYTCVNKSMLNSHLKSHSSVYQYRCADCGYATKYCHSLKLHLRKYSHQPAMVLHPDGSPNPLPVIDVYGTRRGPKTGSKKGSQEPAAVVPQTTIPTTTSAPPVVVTSTTVTAPAAPTVPVVPTASVGHPYQAMVVYHSPPSPSQPTPTTAVTTYAPPNGTSYYSGPVSMQATAPVVGYPSYTTPQPTRPMIPRALYPPRDMEVVPGDATQGQWAKDDADQTNGKKVLAIPTANNRPVKCTLCEFATTSREAFAEHMMVHAANGDVGNKDMSVPLLGSEAAAKAPQQVPVVVNGGNGYPLKNDAGLNEYLARMLTAVVPHMGAYRGPVPPHLQAQWHAHVQQQMHQQMQRMQVNQLSAQPNQQSAPISPQRPWLKPADEVPTVPEEPSAPAPKQDAEVLQAAEERSPERPGGGLPLDLTKESAPKQDERWDEKRGAGGSSRRKGKAFKLERLPYMRDEDGGNPSEEDERNSRHSEDEEDVVEPKRRAIAVEPKTKVSKPKENDKEDYHCPYCDIAFRDVVLYTMHMGYHGYQDPFKCNMCGQETNDKVSFFLHIARSSHS</sequence>
<dbReference type="InterPro" id="IPR050589">
    <property type="entry name" value="Ikaros_C2H2-ZF"/>
</dbReference>
<evidence type="ECO:0000313" key="17">
    <source>
        <dbReference type="Proteomes" id="UP000792457"/>
    </source>
</evidence>
<keyword evidence="9 13" id="KW-0863">Zinc-finger</keyword>
<proteinExistence type="inferred from homology"/>
<organism evidence="16 17">
    <name type="scientific">Ladona fulva</name>
    <name type="common">Scarce chaser dragonfly</name>
    <name type="synonym">Libellula fulva</name>
    <dbReference type="NCBI Taxonomy" id="123851"/>
    <lineage>
        <taxon>Eukaryota</taxon>
        <taxon>Metazoa</taxon>
        <taxon>Ecdysozoa</taxon>
        <taxon>Arthropoda</taxon>
        <taxon>Hexapoda</taxon>
        <taxon>Insecta</taxon>
        <taxon>Pterygota</taxon>
        <taxon>Palaeoptera</taxon>
        <taxon>Odonata</taxon>
        <taxon>Epiprocta</taxon>
        <taxon>Anisoptera</taxon>
        <taxon>Libelluloidea</taxon>
        <taxon>Libellulidae</taxon>
        <taxon>Ladona</taxon>
    </lineage>
</organism>
<dbReference type="GO" id="GO:0035282">
    <property type="term" value="P:segmentation"/>
    <property type="evidence" value="ECO:0007669"/>
    <property type="project" value="UniProtKB-KW"/>
</dbReference>
<dbReference type="AlphaFoldDB" id="A0A8K0K6R9"/>
<dbReference type="GO" id="GO:0000978">
    <property type="term" value="F:RNA polymerase II cis-regulatory region sequence-specific DNA binding"/>
    <property type="evidence" value="ECO:0007669"/>
    <property type="project" value="TreeGrafter"/>
</dbReference>
<evidence type="ECO:0000256" key="13">
    <source>
        <dbReference type="PROSITE-ProRule" id="PRU00042"/>
    </source>
</evidence>
<feature type="compositionally biased region" description="Polar residues" evidence="14">
    <location>
        <begin position="28"/>
        <end position="43"/>
    </location>
</feature>
<dbReference type="Pfam" id="PF00096">
    <property type="entry name" value="zf-C2H2"/>
    <property type="match status" value="1"/>
</dbReference>
<feature type="domain" description="C2H2-type" evidence="15">
    <location>
        <begin position="876"/>
        <end position="903"/>
    </location>
</feature>
<dbReference type="PROSITE" id="PS00028">
    <property type="entry name" value="ZINC_FINGER_C2H2_1"/>
    <property type="match status" value="2"/>
</dbReference>
<dbReference type="InterPro" id="IPR036236">
    <property type="entry name" value="Znf_C2H2_sf"/>
</dbReference>
<name>A0A8K0K6R9_LADFU</name>
<reference evidence="16" key="2">
    <citation type="submission" date="2017-10" db="EMBL/GenBank/DDBJ databases">
        <title>Ladona fulva Genome sequencing and assembly.</title>
        <authorList>
            <person name="Murali S."/>
            <person name="Richards S."/>
            <person name="Bandaranaike D."/>
            <person name="Bellair M."/>
            <person name="Blankenburg K."/>
            <person name="Chao H."/>
            <person name="Dinh H."/>
            <person name="Doddapaneni H."/>
            <person name="Dugan-Rocha S."/>
            <person name="Elkadiri S."/>
            <person name="Gnanaolivu R."/>
            <person name="Hernandez B."/>
            <person name="Skinner E."/>
            <person name="Javaid M."/>
            <person name="Lee S."/>
            <person name="Li M."/>
            <person name="Ming W."/>
            <person name="Munidasa M."/>
            <person name="Muniz J."/>
            <person name="Nguyen L."/>
            <person name="Hughes D."/>
            <person name="Osuji N."/>
            <person name="Pu L.-L."/>
            <person name="Puazo M."/>
            <person name="Qu C."/>
            <person name="Quiroz J."/>
            <person name="Raj R."/>
            <person name="Weissenberger G."/>
            <person name="Xin Y."/>
            <person name="Zou X."/>
            <person name="Han Y."/>
            <person name="Worley K."/>
            <person name="Muzny D."/>
            <person name="Gibbs R."/>
        </authorList>
    </citation>
    <scope>NUCLEOTIDE SEQUENCE</scope>
    <source>
        <strain evidence="16">Sampled in the wild</strain>
    </source>
</reference>
<dbReference type="Proteomes" id="UP000792457">
    <property type="component" value="Unassembled WGS sequence"/>
</dbReference>
<dbReference type="InterPro" id="IPR013087">
    <property type="entry name" value="Znf_C2H2_type"/>
</dbReference>
<comment type="function">
    <text evidence="1">Gap class segmentation protein that controls development of head structures.</text>
</comment>
<dbReference type="GO" id="GO:0005634">
    <property type="term" value="C:nucleus"/>
    <property type="evidence" value="ECO:0007669"/>
    <property type="project" value="UniProtKB-SubCell"/>
</dbReference>
<dbReference type="PANTHER" id="PTHR24404:SF113">
    <property type="entry name" value="C2H2-TYPE DOMAIN-CONTAINING PROTEIN"/>
    <property type="match status" value="1"/>
</dbReference>
<evidence type="ECO:0000259" key="15">
    <source>
        <dbReference type="PROSITE" id="PS50157"/>
    </source>
</evidence>
<feature type="compositionally biased region" description="Basic and acidic residues" evidence="14">
    <location>
        <begin position="816"/>
        <end position="828"/>
    </location>
</feature>
<keyword evidence="7" id="KW-0479">Metal-binding</keyword>
<comment type="similarity">
    <text evidence="3">Belongs to the hunchback C2H2-type zinc-finger protein family.</text>
</comment>
<evidence type="ECO:0000256" key="7">
    <source>
        <dbReference type="ARBA" id="ARBA00022723"/>
    </source>
</evidence>
<keyword evidence="8" id="KW-0677">Repeat</keyword>
<dbReference type="GO" id="GO:0003700">
    <property type="term" value="F:DNA-binding transcription factor activity"/>
    <property type="evidence" value="ECO:0007669"/>
    <property type="project" value="TreeGrafter"/>
</dbReference>
<gene>
    <name evidence="16" type="ORF">J437_LFUL008202</name>
</gene>
<feature type="compositionally biased region" description="Basic and acidic residues" evidence="14">
    <location>
        <begin position="171"/>
        <end position="183"/>
    </location>
</feature>
<comment type="subcellular location">
    <subcellularLocation>
        <location evidence="2">Nucleus</location>
    </subcellularLocation>
</comment>
<dbReference type="SUPFAM" id="SSF57667">
    <property type="entry name" value="beta-beta-alpha zinc fingers"/>
    <property type="match status" value="3"/>
</dbReference>
<feature type="region of interest" description="Disordered" evidence="14">
    <location>
        <begin position="80"/>
        <end position="239"/>
    </location>
</feature>
<dbReference type="FunFam" id="3.30.160.60:FF:001301">
    <property type="entry name" value="Blast:Protein hunchback"/>
    <property type="match status" value="1"/>
</dbReference>
<feature type="region of interest" description="Disordered" evidence="14">
    <location>
        <begin position="255"/>
        <end position="296"/>
    </location>
</feature>
<feature type="domain" description="C2H2-type" evidence="15">
    <location>
        <begin position="393"/>
        <end position="417"/>
    </location>
</feature>
<dbReference type="GO" id="GO:0008270">
    <property type="term" value="F:zinc ion binding"/>
    <property type="evidence" value="ECO:0007669"/>
    <property type="project" value="UniProtKB-KW"/>
</dbReference>
<feature type="domain" description="C2H2-type" evidence="15">
    <location>
        <begin position="337"/>
        <end position="364"/>
    </location>
</feature>
<evidence type="ECO:0000256" key="14">
    <source>
        <dbReference type="SAM" id="MobiDB-lite"/>
    </source>
</evidence>
<evidence type="ECO:0000256" key="11">
    <source>
        <dbReference type="ARBA" id="ARBA00023125"/>
    </source>
</evidence>
<evidence type="ECO:0000256" key="9">
    <source>
        <dbReference type="ARBA" id="ARBA00022771"/>
    </source>
</evidence>
<dbReference type="PROSITE" id="PS50157">
    <property type="entry name" value="ZINC_FINGER_C2H2_2"/>
    <property type="match status" value="5"/>
</dbReference>